<proteinExistence type="predicted"/>
<gene>
    <name evidence="1" type="ORF">ENW50_06245</name>
</gene>
<sequence length="48" mass="5386">MLSISVRGVDYLIAGNRLTTRRIGARVLIPMEDVETFARTDHPERMAG</sequence>
<comment type="caution">
    <text evidence="1">The sequence shown here is derived from an EMBL/GenBank/DDBJ whole genome shotgun (WGS) entry which is preliminary data.</text>
</comment>
<evidence type="ECO:0000313" key="1">
    <source>
        <dbReference type="EMBL" id="HGY94270.1"/>
    </source>
</evidence>
<accession>A0A7V4XSW9</accession>
<dbReference type="AlphaFoldDB" id="A0A7V4XSW9"/>
<reference evidence="1" key="1">
    <citation type="journal article" date="2020" name="mSystems">
        <title>Genome- and Community-Level Interaction Insights into Carbon Utilization and Element Cycling Functions of Hydrothermarchaeota in Hydrothermal Sediment.</title>
        <authorList>
            <person name="Zhou Z."/>
            <person name="Liu Y."/>
            <person name="Xu W."/>
            <person name="Pan J."/>
            <person name="Luo Z.H."/>
            <person name="Li M."/>
        </authorList>
    </citation>
    <scope>NUCLEOTIDE SEQUENCE [LARGE SCALE GENOMIC DNA]</scope>
    <source>
        <strain evidence="1">SpSt-855</strain>
    </source>
</reference>
<evidence type="ECO:0008006" key="2">
    <source>
        <dbReference type="Google" id="ProtNLM"/>
    </source>
</evidence>
<name>A0A7V4XSW9_9BACT</name>
<dbReference type="EMBL" id="DTKL01000035">
    <property type="protein sequence ID" value="HGY94270.1"/>
    <property type="molecule type" value="Genomic_DNA"/>
</dbReference>
<protein>
    <recommendedName>
        <fullName evidence="2">Helix-turn-helix domain-containing protein</fullName>
    </recommendedName>
</protein>
<organism evidence="1">
    <name type="scientific">Acidobacterium capsulatum</name>
    <dbReference type="NCBI Taxonomy" id="33075"/>
    <lineage>
        <taxon>Bacteria</taxon>
        <taxon>Pseudomonadati</taxon>
        <taxon>Acidobacteriota</taxon>
        <taxon>Terriglobia</taxon>
        <taxon>Terriglobales</taxon>
        <taxon>Acidobacteriaceae</taxon>
        <taxon>Acidobacterium</taxon>
    </lineage>
</organism>